<reference evidence="2 3" key="1">
    <citation type="submission" date="2014-10" db="EMBL/GenBank/DDBJ databases">
        <title>VR bacteriophages - a small but diverse group of low-temperature viruses.</title>
        <authorList>
            <person name="Kaliniene L."/>
            <person name="Meskys R."/>
            <person name="Simoliunas E."/>
            <person name="Zajanckauskaite A."/>
            <person name="Truncaite L."/>
        </authorList>
    </citation>
    <scope>NUCLEOTIDE SEQUENCE [LARGE SCALE GENOMIC DNA]</scope>
</reference>
<evidence type="ECO:0000313" key="3">
    <source>
        <dbReference type="Proteomes" id="UP000030717"/>
    </source>
</evidence>
<dbReference type="RefSeq" id="YP_009209890.1">
    <property type="nucleotide sequence ID" value="NC_028925.1"/>
</dbReference>
<feature type="region of interest" description="Disordered" evidence="1">
    <location>
        <begin position="68"/>
        <end position="96"/>
    </location>
</feature>
<sequence>MKTSKLVKYVKLALNNSSEAEAQSAARMFFKRLTAEGISFNPAVFGITRGEAAKLATLAGKIFKGLNDGQVKPEVKPTPKAEPKAERKAPKRSGMSNKDLCYDMFKTVNMSNGAARRAVIDMIVREFGFNKASVQSYASNFRKEFEI</sequence>
<feature type="compositionally biased region" description="Basic and acidic residues" evidence="1">
    <location>
        <begin position="71"/>
        <end position="88"/>
    </location>
</feature>
<organism evidence="2 3">
    <name type="scientific">Escherichia phage vB_EcoM_VR25</name>
    <dbReference type="NCBI Taxonomy" id="1567028"/>
    <lineage>
        <taxon>Viruses</taxon>
        <taxon>Duplodnaviria</taxon>
        <taxon>Heunggongvirae</taxon>
        <taxon>Uroviricota</taxon>
        <taxon>Caudoviricetes</taxon>
        <taxon>Pantevenvirales</taxon>
        <taxon>Straboviridae</taxon>
        <taxon>Tevenvirinae</taxon>
        <taxon>Gaprivervirus</taxon>
        <taxon>Gaprivervirus vr25</taxon>
    </lineage>
</organism>
<dbReference type="GeneID" id="26636310"/>
<keyword evidence="3" id="KW-1185">Reference proteome</keyword>
<accession>A0A0A7HCM5</accession>
<dbReference type="Proteomes" id="UP000030717">
    <property type="component" value="Segment"/>
</dbReference>
<name>A0A0A7HCM5_9CAUD</name>
<protein>
    <submittedName>
        <fullName evidence="2">Uncharacterized protein</fullName>
    </submittedName>
</protein>
<dbReference type="KEGG" id="vg:26636310"/>
<dbReference type="EMBL" id="KP007361">
    <property type="protein sequence ID" value="AIZ02492.1"/>
    <property type="molecule type" value="Genomic_DNA"/>
</dbReference>
<evidence type="ECO:0000256" key="1">
    <source>
        <dbReference type="SAM" id="MobiDB-lite"/>
    </source>
</evidence>
<proteinExistence type="predicted"/>
<evidence type="ECO:0000313" key="2">
    <source>
        <dbReference type="EMBL" id="AIZ02492.1"/>
    </source>
</evidence>
<gene>
    <name evidence="2" type="ORF">VR25_148</name>
</gene>